<dbReference type="EMBL" id="MFHI01000002">
    <property type="protein sequence ID" value="OGF79437.1"/>
    <property type="molecule type" value="Genomic_DNA"/>
</dbReference>
<dbReference type="Gene3D" id="3.40.50.1010">
    <property type="entry name" value="5'-nuclease"/>
    <property type="match status" value="1"/>
</dbReference>
<dbReference type="AlphaFoldDB" id="A0A1F5WUV0"/>
<dbReference type="InterPro" id="IPR027417">
    <property type="entry name" value="P-loop_NTPase"/>
</dbReference>
<proteinExistence type="predicted"/>
<evidence type="ECO:0008006" key="7">
    <source>
        <dbReference type="Google" id="ProtNLM"/>
    </source>
</evidence>
<evidence type="ECO:0000256" key="1">
    <source>
        <dbReference type="ARBA" id="ARBA00022741"/>
    </source>
</evidence>
<evidence type="ECO:0000259" key="4">
    <source>
        <dbReference type="Pfam" id="PF13638"/>
    </source>
</evidence>
<accession>A0A1F5WUV0</accession>
<feature type="domain" description="PhoH-like protein" evidence="3">
    <location>
        <begin position="257"/>
        <end position="452"/>
    </location>
</feature>
<keyword evidence="1" id="KW-0547">Nucleotide-binding</keyword>
<dbReference type="CDD" id="cd09883">
    <property type="entry name" value="PIN_VapC_PhoHL-ATPase"/>
    <property type="match status" value="1"/>
</dbReference>
<dbReference type="Gene3D" id="3.40.50.300">
    <property type="entry name" value="P-loop containing nucleotide triphosphate hydrolases"/>
    <property type="match status" value="1"/>
</dbReference>
<organism evidence="5 6">
    <name type="scientific">Candidatus Giovannonibacteria bacterium RIFCSPHIGHO2_02_43_13</name>
    <dbReference type="NCBI Taxonomy" id="1798330"/>
    <lineage>
        <taxon>Bacteria</taxon>
        <taxon>Candidatus Giovannoniibacteriota</taxon>
    </lineage>
</organism>
<evidence type="ECO:0000313" key="6">
    <source>
        <dbReference type="Proteomes" id="UP000178425"/>
    </source>
</evidence>
<comment type="caution">
    <text evidence="5">The sequence shown here is derived from an EMBL/GenBank/DDBJ whole genome shotgun (WGS) entry which is preliminary data.</text>
</comment>
<evidence type="ECO:0000313" key="5">
    <source>
        <dbReference type="EMBL" id="OGF79437.1"/>
    </source>
</evidence>
<dbReference type="InterPro" id="IPR051451">
    <property type="entry name" value="PhoH2-like"/>
</dbReference>
<gene>
    <name evidence="5" type="ORF">A2W54_01675</name>
</gene>
<name>A0A1F5WUV0_9BACT</name>
<dbReference type="GO" id="GO:0005829">
    <property type="term" value="C:cytosol"/>
    <property type="evidence" value="ECO:0007669"/>
    <property type="project" value="TreeGrafter"/>
</dbReference>
<dbReference type="InterPro" id="IPR002716">
    <property type="entry name" value="PIN_dom"/>
</dbReference>
<dbReference type="PANTHER" id="PTHR30473:SF2">
    <property type="entry name" value="PIN DOMAIN-CONTAINING PROTEIN"/>
    <property type="match status" value="1"/>
</dbReference>
<feature type="domain" description="PIN" evidence="4">
    <location>
        <begin position="8"/>
        <end position="159"/>
    </location>
</feature>
<dbReference type="InterPro" id="IPR003714">
    <property type="entry name" value="PhoH"/>
</dbReference>
<dbReference type="SUPFAM" id="SSF52540">
    <property type="entry name" value="P-loop containing nucleoside triphosphate hydrolases"/>
    <property type="match status" value="1"/>
</dbReference>
<evidence type="ECO:0000259" key="3">
    <source>
        <dbReference type="Pfam" id="PF02562"/>
    </source>
</evidence>
<evidence type="ECO:0000256" key="2">
    <source>
        <dbReference type="ARBA" id="ARBA00022840"/>
    </source>
</evidence>
<dbReference type="Pfam" id="PF13638">
    <property type="entry name" value="PIN_4"/>
    <property type="match status" value="1"/>
</dbReference>
<keyword evidence="2" id="KW-0067">ATP-binding</keyword>
<dbReference type="PANTHER" id="PTHR30473">
    <property type="entry name" value="PROTEIN PHOH"/>
    <property type="match status" value="1"/>
</dbReference>
<protein>
    <recommendedName>
        <fullName evidence="7">PIN domain-containing protein</fullName>
    </recommendedName>
</protein>
<reference evidence="5 6" key="1">
    <citation type="journal article" date="2016" name="Nat. Commun.">
        <title>Thousands of microbial genomes shed light on interconnected biogeochemical processes in an aquifer system.</title>
        <authorList>
            <person name="Anantharaman K."/>
            <person name="Brown C.T."/>
            <person name="Hug L.A."/>
            <person name="Sharon I."/>
            <person name="Castelle C.J."/>
            <person name="Probst A.J."/>
            <person name="Thomas B.C."/>
            <person name="Singh A."/>
            <person name="Wilkins M.J."/>
            <person name="Karaoz U."/>
            <person name="Brodie E.L."/>
            <person name="Williams K.H."/>
            <person name="Hubbard S.S."/>
            <person name="Banfield J.F."/>
        </authorList>
    </citation>
    <scope>NUCLEOTIDE SEQUENCE [LARGE SCALE GENOMIC DNA]</scope>
</reference>
<dbReference type="Pfam" id="PF02562">
    <property type="entry name" value="PhoH"/>
    <property type="match status" value="1"/>
</dbReference>
<sequence length="466" mass="51778">MPSRKKNYIIDTSTGIHDPNSMNVLGSIGNKVVYPFGVVRQLDEKKTRQDLVGWSAREVSRKLKEARGIGLKMKPRLTLKDGVPLSSGGLLYVSHIDWSQHQSIIAGLNPAGSVDDEIICTAKLWREKLADPNEPVIVVSQDTNILLECDAIGIEAQDYGHDKTITSLSQLYKGYAEIKIINPQFDFCTELYTKGYLPEDIVFKATGEQILLANQCCFFQGMNGNTMALAIYNKSKKIFQSVARPKKSNKAVGGPLDDEQALLYALLKNPNIAIVTTDGEAGTGKTFVSADAGCDQLDNPYQQILILRPIIEVGGKEIGFLPGDIDQKFQPWTEAILDNFELIEMKLPHQYRSNGEPGYGLIKAGKLKMSPIIHARGRSFHFKYVYIDETQNLTPSVVKTIITRAAMGTKMVFAGDPAQIDDPYLNSCSNGLVYMIERLKDNDCFAHMHLRNCKRQDSTRLAAQLL</sequence>
<dbReference type="GO" id="GO:0005524">
    <property type="term" value="F:ATP binding"/>
    <property type="evidence" value="ECO:0007669"/>
    <property type="project" value="UniProtKB-KW"/>
</dbReference>
<dbReference type="Proteomes" id="UP000178425">
    <property type="component" value="Unassembled WGS sequence"/>
</dbReference>